<dbReference type="Proteomes" id="UP000032068">
    <property type="component" value="Unassembled WGS sequence"/>
</dbReference>
<sequence>MGEMSDMPALSAYIAIAPRTNQAWRVSAEPAEKSGGASAGGSNAAALAQGNSVQLSEESLRKYHDYAAALRAGSVSHSVALSVAGRIHNPSGLSAEESEAFLANLPIDRLGLVERQQQEMNAANAVLGATSRQIEQTYTDLLEAIHAERPDLQDASFGFSVEAGGRLTLTNIEGLDSDQAAWLDHALNASADLVKQAGELADAQIALFKVENFSLGIDFDRDNYARTIDIGAELLARAGARDASRSDSASGAHQRNWDNNWRQQLWTHGERSLLKVEVG</sequence>
<name>A0A0D0JJT6_9PSED</name>
<organism evidence="1 2">
    <name type="scientific">Pseudomonas fulva</name>
    <dbReference type="NCBI Taxonomy" id="47880"/>
    <lineage>
        <taxon>Bacteria</taxon>
        <taxon>Pseudomonadati</taxon>
        <taxon>Pseudomonadota</taxon>
        <taxon>Gammaproteobacteria</taxon>
        <taxon>Pseudomonadales</taxon>
        <taxon>Pseudomonadaceae</taxon>
        <taxon>Pseudomonas</taxon>
    </lineage>
</organism>
<accession>A0A0D0JJT6</accession>
<proteinExistence type="predicted"/>
<dbReference type="EMBL" id="JXQW01000001">
    <property type="protein sequence ID" value="KIQ06490.1"/>
    <property type="molecule type" value="Genomic_DNA"/>
</dbReference>
<comment type="caution">
    <text evidence="1">The sequence shown here is derived from an EMBL/GenBank/DDBJ whole genome shotgun (WGS) entry which is preliminary data.</text>
</comment>
<protein>
    <submittedName>
        <fullName evidence="1">Uncharacterized protein</fullName>
    </submittedName>
</protein>
<gene>
    <name evidence="1" type="ORF">RU08_00025</name>
</gene>
<evidence type="ECO:0000313" key="2">
    <source>
        <dbReference type="Proteomes" id="UP000032068"/>
    </source>
</evidence>
<dbReference type="AlphaFoldDB" id="A0A0D0JJT6"/>
<reference evidence="1 2" key="1">
    <citation type="submission" date="2014-12" db="EMBL/GenBank/DDBJ databases">
        <title>16Stimator: statistical estimation of ribosomal gene copy numbers from draft genome assemblies.</title>
        <authorList>
            <person name="Perisin M.A."/>
            <person name="Vetter M."/>
            <person name="Gilbert J.A."/>
            <person name="Bergelson J."/>
        </authorList>
    </citation>
    <scope>NUCLEOTIDE SEQUENCE [LARGE SCALE GENOMIC DNA]</scope>
    <source>
        <strain evidence="1 2">MEJ086</strain>
    </source>
</reference>
<evidence type="ECO:0000313" key="1">
    <source>
        <dbReference type="EMBL" id="KIQ06490.1"/>
    </source>
</evidence>